<evidence type="ECO:0000313" key="6">
    <source>
        <dbReference type="Proteomes" id="UP001268864"/>
    </source>
</evidence>
<dbReference type="PANTHER" id="PTHR43103">
    <property type="entry name" value="NUCLEOSIDE-DIPHOSPHATE-SUGAR EPIMERASE"/>
    <property type="match status" value="1"/>
</dbReference>
<reference evidence="5 6" key="1">
    <citation type="submission" date="2022-06" db="EMBL/GenBank/DDBJ databases">
        <title>Halomicroarcula sp. a new haloarchaeum isolate from saline soil.</title>
        <authorList>
            <person name="Strakova D."/>
            <person name="Galisteo C."/>
            <person name="Sanchez-Porro C."/>
            <person name="Ventosa A."/>
        </authorList>
    </citation>
    <scope>NUCLEOTIDE SEQUENCE [LARGE SCALE GENOMIC DNA]</scope>
    <source>
        <strain evidence="5 6">S3CR25-11</strain>
    </source>
</reference>
<evidence type="ECO:0000256" key="3">
    <source>
        <dbReference type="ARBA" id="ARBA00023027"/>
    </source>
</evidence>
<dbReference type="Gene3D" id="3.40.50.720">
    <property type="entry name" value="NAD(P)-binding Rossmann-like Domain"/>
    <property type="match status" value="1"/>
</dbReference>
<dbReference type="InterPro" id="IPR001509">
    <property type="entry name" value="Epimerase_deHydtase"/>
</dbReference>
<dbReference type="EMBL" id="JAMQOS010000005">
    <property type="protein sequence ID" value="MDS0283537.1"/>
    <property type="molecule type" value="Genomic_DNA"/>
</dbReference>
<protein>
    <submittedName>
        <fullName evidence="5">NAD(P)-dependent oxidoreductase</fullName>
    </submittedName>
</protein>
<keyword evidence="3" id="KW-0520">NAD</keyword>
<dbReference type="Pfam" id="PF01370">
    <property type="entry name" value="Epimerase"/>
    <property type="match status" value="1"/>
</dbReference>
<dbReference type="SUPFAM" id="SSF51735">
    <property type="entry name" value="NAD(P)-binding Rossmann-fold domains"/>
    <property type="match status" value="1"/>
</dbReference>
<dbReference type="RefSeq" id="WP_310901368.1">
    <property type="nucleotide sequence ID" value="NZ_JAMQOS010000005.1"/>
</dbReference>
<evidence type="ECO:0000256" key="1">
    <source>
        <dbReference type="ARBA" id="ARBA00007637"/>
    </source>
</evidence>
<keyword evidence="6" id="KW-1185">Reference proteome</keyword>
<accession>A0ABU2FTF0</accession>
<keyword evidence="2" id="KW-0560">Oxidoreductase</keyword>
<comment type="similarity">
    <text evidence="1">Belongs to the NAD(P)-dependent epimerase/dehydratase family.</text>
</comment>
<name>A0ABU2FTF0_9EURY</name>
<dbReference type="PANTHER" id="PTHR43103:SF5">
    <property type="entry name" value="4-EPIMERASE, PUTATIVE (AFU_ORTHOLOGUE AFUA_7G00360)-RELATED"/>
    <property type="match status" value="1"/>
</dbReference>
<dbReference type="InterPro" id="IPR036291">
    <property type="entry name" value="NAD(P)-bd_dom_sf"/>
</dbReference>
<evidence type="ECO:0000256" key="2">
    <source>
        <dbReference type="ARBA" id="ARBA00023002"/>
    </source>
</evidence>
<proteinExistence type="inferred from homology"/>
<gene>
    <name evidence="5" type="ORF">NDI86_15530</name>
</gene>
<comment type="caution">
    <text evidence="5">The sequence shown here is derived from an EMBL/GenBank/DDBJ whole genome shotgun (WGS) entry which is preliminary data.</text>
</comment>
<sequence>MTDTVAVTGGNGQIGRAVLDHLSGVGYRTVNLSRGSREESHADAYLRTDTLEMGEVYGSLAKSDADAVVHLGMIPTPESGPGYRTFESNAMSTYHVLEAASGLGIDTVALASSLSAVGGGFEPDPIAVDEFPVDESQRPTPSTSYGLGKQTLEILADGFARRSDGPRTITSLRFPWVVDDEMARETFVEPDRRLAALRDSEHFRTQRNTLFAYAHVSDVVSLVEATVTASFDGHERVWVSAPDTVTETPTRELLAEVYPDAELRDGFPDSEYASLVDTAKATSLFDWQPQRRWRDEG</sequence>
<organism evidence="5 6">
    <name type="scientific">Haloarcula onubensis</name>
    <dbReference type="NCBI Taxonomy" id="2950539"/>
    <lineage>
        <taxon>Archaea</taxon>
        <taxon>Methanobacteriati</taxon>
        <taxon>Methanobacteriota</taxon>
        <taxon>Stenosarchaea group</taxon>
        <taxon>Halobacteria</taxon>
        <taxon>Halobacteriales</taxon>
        <taxon>Haloarculaceae</taxon>
        <taxon>Haloarcula</taxon>
    </lineage>
</organism>
<evidence type="ECO:0000259" key="4">
    <source>
        <dbReference type="Pfam" id="PF01370"/>
    </source>
</evidence>
<dbReference type="Proteomes" id="UP001268864">
    <property type="component" value="Unassembled WGS sequence"/>
</dbReference>
<feature type="domain" description="NAD-dependent epimerase/dehydratase" evidence="4">
    <location>
        <begin position="5"/>
        <end position="223"/>
    </location>
</feature>
<evidence type="ECO:0000313" key="5">
    <source>
        <dbReference type="EMBL" id="MDS0283537.1"/>
    </source>
</evidence>